<dbReference type="Pfam" id="PF00400">
    <property type="entry name" value="WD40"/>
    <property type="match status" value="1"/>
</dbReference>
<feature type="chain" id="PRO_5045445965" evidence="2">
    <location>
        <begin position="36"/>
        <end position="1777"/>
    </location>
</feature>
<dbReference type="InterPro" id="IPR001680">
    <property type="entry name" value="WD40_rpt"/>
</dbReference>
<feature type="domain" description="DUF1549" evidence="3">
    <location>
        <begin position="861"/>
        <end position="1045"/>
    </location>
</feature>
<evidence type="ECO:0000256" key="1">
    <source>
        <dbReference type="SAM" id="Coils"/>
    </source>
</evidence>
<protein>
    <submittedName>
        <fullName evidence="7">DUF1549 domain-containing protein</fullName>
    </submittedName>
</protein>
<name>A0ABT0U4J9_9BACT</name>
<feature type="signal peptide" evidence="2">
    <location>
        <begin position="1"/>
        <end position="35"/>
    </location>
</feature>
<dbReference type="InterPro" id="IPR024977">
    <property type="entry name" value="Apc4-like_WD40_dom"/>
</dbReference>
<dbReference type="SUPFAM" id="SSF50978">
    <property type="entry name" value="WD40 repeat-like"/>
    <property type="match status" value="1"/>
</dbReference>
<proteinExistence type="predicted"/>
<dbReference type="InterPro" id="IPR015943">
    <property type="entry name" value="WD40/YVTN_repeat-like_dom_sf"/>
</dbReference>
<evidence type="ECO:0000256" key="2">
    <source>
        <dbReference type="SAM" id="SignalP"/>
    </source>
</evidence>
<gene>
    <name evidence="7" type="ORF">NB063_14670</name>
</gene>
<accession>A0ABT0U4J9</accession>
<keyword evidence="8" id="KW-1185">Reference proteome</keyword>
<comment type="caution">
    <text evidence="7">The sequence shown here is derived from an EMBL/GenBank/DDBJ whole genome shotgun (WGS) entry which is preliminary data.</text>
</comment>
<feature type="coiled-coil region" evidence="1">
    <location>
        <begin position="1409"/>
        <end position="1458"/>
    </location>
</feature>
<keyword evidence="2" id="KW-0732">Signal</keyword>
<dbReference type="SMART" id="SM00320">
    <property type="entry name" value="WD40"/>
    <property type="match status" value="6"/>
</dbReference>
<dbReference type="EMBL" id="JAMQBK010000039">
    <property type="protein sequence ID" value="MCM2371851.1"/>
    <property type="molecule type" value="Genomic_DNA"/>
</dbReference>
<dbReference type="PANTHER" id="PTHR35889">
    <property type="entry name" value="CYCLOINULO-OLIGOSACCHARIDE FRUCTANOTRANSFERASE-RELATED"/>
    <property type="match status" value="1"/>
</dbReference>
<dbReference type="Gene3D" id="2.130.10.10">
    <property type="entry name" value="YVTN repeat-like/Quinoprotein amine dehydrogenase"/>
    <property type="match status" value="2"/>
</dbReference>
<evidence type="ECO:0000259" key="5">
    <source>
        <dbReference type="Pfam" id="PF07635"/>
    </source>
</evidence>
<dbReference type="RefSeq" id="WP_250929484.1">
    <property type="nucleotide sequence ID" value="NZ_JAMQBK010000039.1"/>
</dbReference>
<feature type="domain" description="Anaphase-promoting complex subunit 4-like WD40" evidence="6">
    <location>
        <begin position="245"/>
        <end position="296"/>
    </location>
</feature>
<dbReference type="InterPro" id="IPR022655">
    <property type="entry name" value="DUF1553"/>
</dbReference>
<dbReference type="Pfam" id="PF07635">
    <property type="entry name" value="PSCyt1"/>
    <property type="match status" value="1"/>
</dbReference>
<sequence length="1777" mass="193224">MKSCLFVSGQRVRCLVTRTLSLCLALCFSASSLCADPPAENATTQDVPATIGGTARQVSFLTDVLPIVRTKCFGCHQGARKLGEYQMNDFAEMLRGGESGEPAIVPGDANASYLIDQIVSEDGVAAMPKTPQKPLHKSEVELIRRWIDQGAVNDSGEAPGLAVSPDHPPQYVGPPTIPSIDLSPDGTTLAAAGYHEVVLVDAESGEIRDRLIGISPRINSVAFSPDGTRLAATGGTPGEHGDLQIWDVESGQLTLSKMMTHDTITGVSWSPDGKLVAFGANDNVVRAIDSSSGEQVLYQGAHEDWIRGTSFTADGKHLISVARDMTCKLTEVATQRFVDNITSITPGALSGGLSSVVTHPTRDEIVVGGSDGIAKLYRVFRQTERKIGDDANLIRRLPAMDGRIRDVAIDANGRYIAAGATINGHSEVRVWEYDSETGLTAEQKAILAKRVADRSADENKKIEAARSKPTPQTLHYKIPDAAAYSVDVDDDGGVWVAANDGLVRYITPEGILEKSYPIADWEHSGSDSVATFNSDVWVKESNGRVRLESDASDPVSTASLVSDAQVVELKVTPTAIELASPYEYVQLVAMATMQDGSTLDVTDQVEIHPHDSLAIQTGGLIRPRGNAAGEVSVQFGRHVVKIPFKSTGQTEFDVDFIRDVNPVLSRLGCNQGTCHGAQKGKNGFRLSLRGYDPIFDIRALTDDLAARRINPAAPEDSMMLRKPLGLTPHEGGTLMSSGDPYHAVLRQWIAAGSQLRLETPRVASIELFPSNPVVQSINARQQVRVVATYTDGSSRDVTREAFIESGNSEVATPRAGGVLHAVRRGEAPVLARFEGAYAATTLTVMGDRTGYEQPDVPSWNRIDELVAQKWERMKIVPSDIADDATFLRRVHLDLTGLPPSSDAVRAFLADPTPVQEKRAKVVDQLIGNDDFVVYWTNKWADLLQVNRKFLGVEGSKTYRQWIRDAIAENRPYDEFARQILTATGSNQSNPPASYYKVLRTPEETMENTTHLFLGIRFNCNKCHDHPFERWTQDQYYEMAAFFAHVGRKRDPASGDRKVGGSAVEKATPLFEMIDDSSDAEVMHARTGDAVAPKFPFDLRSDTPPTTDDDVANRDSVDAANLNAVPAETLTAVRKADDVKLPSRRERLAEWMTSPNNAYFARSYVNRVWAYLTGVGLIEPIDDIRAGNPPTNPELLDYLTDEFVRSGFDCRALIRLICHSRTYGLSVETHPLNADDHQNYSHATPRRLPAEVIYDAVHQLTGATSNLPGMPAGSRAAEATDAGIALPDGFLASLGRPVRETACECERSDDLQLGPVMALISGPTIGAAISDPKNEIEKIVSENATDEAVAEEIFLRAIGRVPTVAELDAFISMTAQIQTDHQHLVERLARAEADWKDEFTRREAVRTSALAELETQVASREAEIADHQAALRQKRETAIQQAEARLAEVTARIPEAVKTWVAKTRDSAHPEWFPLMPISASSTGKVVLRVQPDRSVLASGKAAKATYTLDFETSLNHITGFRVEAIADAALPGGGPGLPENGNFVVTEIAVQAGSNSTTDPKKLAAVRIASGQADFLQSGFTIKPVFDGRVGNQNGWAAAPNLGRDHWATFQFVKPIDVPEGSDNGKTKTRLRFTISQNHKAANHLLGRFRISVTTHDGDIPLGITESLATAAATPADHRTDEQTKLLTDYVSGNDAALQKANAAVVEAKMPVPADEKLSALLARKKKLEPVTPTDPDLETLRANVQRSHTQRENYRVTAAEDLVWALINTPAFLFNH</sequence>
<dbReference type="Pfam" id="PF12894">
    <property type="entry name" value="ANAPC4_WD40"/>
    <property type="match status" value="1"/>
</dbReference>
<reference evidence="7 8" key="1">
    <citation type="journal article" date="2022" name="Syst. Appl. Microbiol.">
        <title>Rhodopirellula aestuarii sp. nov., a novel member of the genus Rhodopirellula isolated from brackish sediments collected in the Tagus River estuary, Portugal.</title>
        <authorList>
            <person name="Vitorino I.R."/>
            <person name="Klimek D."/>
            <person name="Calusinska M."/>
            <person name="Lobo-da-Cunha A."/>
            <person name="Vasconcelos V."/>
            <person name="Lage O.M."/>
        </authorList>
    </citation>
    <scope>NUCLEOTIDE SEQUENCE [LARGE SCALE GENOMIC DNA]</scope>
    <source>
        <strain evidence="7 8">ICT_H3.1</strain>
    </source>
</reference>
<dbReference type="Pfam" id="PF07583">
    <property type="entry name" value="PSCyt2"/>
    <property type="match status" value="1"/>
</dbReference>
<dbReference type="Gene3D" id="2.60.40.1080">
    <property type="match status" value="1"/>
</dbReference>
<evidence type="ECO:0000259" key="4">
    <source>
        <dbReference type="Pfam" id="PF07587"/>
    </source>
</evidence>
<dbReference type="Proteomes" id="UP001202961">
    <property type="component" value="Unassembled WGS sequence"/>
</dbReference>
<dbReference type="InterPro" id="IPR036322">
    <property type="entry name" value="WD40_repeat_dom_sf"/>
</dbReference>
<feature type="domain" description="DUF1553" evidence="4">
    <location>
        <begin position="1143"/>
        <end position="1369"/>
    </location>
</feature>
<dbReference type="Pfam" id="PF07587">
    <property type="entry name" value="PSD1"/>
    <property type="match status" value="1"/>
</dbReference>
<dbReference type="PANTHER" id="PTHR35889:SF3">
    <property type="entry name" value="F-BOX DOMAIN-CONTAINING PROTEIN"/>
    <property type="match status" value="1"/>
</dbReference>
<evidence type="ECO:0000313" key="7">
    <source>
        <dbReference type="EMBL" id="MCM2371851.1"/>
    </source>
</evidence>
<evidence type="ECO:0000259" key="6">
    <source>
        <dbReference type="Pfam" id="PF12894"/>
    </source>
</evidence>
<feature type="domain" description="Cytochrome C Planctomycete-type" evidence="5">
    <location>
        <begin position="72"/>
        <end position="129"/>
    </location>
</feature>
<dbReference type="InterPro" id="IPR011444">
    <property type="entry name" value="DUF1549"/>
</dbReference>
<organism evidence="7 8">
    <name type="scientific">Aporhodopirellula aestuarii</name>
    <dbReference type="NCBI Taxonomy" id="2950107"/>
    <lineage>
        <taxon>Bacteria</taxon>
        <taxon>Pseudomonadati</taxon>
        <taxon>Planctomycetota</taxon>
        <taxon>Planctomycetia</taxon>
        <taxon>Pirellulales</taxon>
        <taxon>Pirellulaceae</taxon>
        <taxon>Aporhodopirellula</taxon>
    </lineage>
</organism>
<evidence type="ECO:0000259" key="3">
    <source>
        <dbReference type="Pfam" id="PF07583"/>
    </source>
</evidence>
<dbReference type="InterPro" id="IPR011429">
    <property type="entry name" value="Cyt_c_Planctomycete-type"/>
</dbReference>
<keyword evidence="1" id="KW-0175">Coiled coil</keyword>
<evidence type="ECO:0000313" key="8">
    <source>
        <dbReference type="Proteomes" id="UP001202961"/>
    </source>
</evidence>